<sequence length="92" mass="10657">MIRKHVIVRGRVQGVGFRYITSSIASKYHVTGWVRNEYDGSVEIEVQGPEHRVALFLEELGQGYRFARIDSMDVTDIPAVNVLKEKQFRIRH</sequence>
<feature type="domain" description="Acylphosphatase-like" evidence="8">
    <location>
        <begin position="3"/>
        <end position="92"/>
    </location>
</feature>
<evidence type="ECO:0000259" key="8">
    <source>
        <dbReference type="PROSITE" id="PS51160"/>
    </source>
</evidence>
<dbReference type="PRINTS" id="PR00112">
    <property type="entry name" value="ACYLPHPHTASE"/>
</dbReference>
<dbReference type="GO" id="GO:0003998">
    <property type="term" value="F:acylphosphatase activity"/>
    <property type="evidence" value="ECO:0007669"/>
    <property type="project" value="UniProtKB-EC"/>
</dbReference>
<dbReference type="PANTHER" id="PTHR47268">
    <property type="entry name" value="ACYLPHOSPHATASE"/>
    <property type="match status" value="1"/>
</dbReference>
<reference evidence="9" key="2">
    <citation type="submission" date="2021-04" db="EMBL/GenBank/DDBJ databases">
        <authorList>
            <person name="Gilroy R."/>
        </authorList>
    </citation>
    <scope>NUCLEOTIDE SEQUENCE</scope>
    <source>
        <strain evidence="9">ChiSxjej3B15-1167</strain>
    </source>
</reference>
<dbReference type="Proteomes" id="UP000886805">
    <property type="component" value="Unassembled WGS sequence"/>
</dbReference>
<evidence type="ECO:0000313" key="9">
    <source>
        <dbReference type="EMBL" id="HIX72805.1"/>
    </source>
</evidence>
<evidence type="ECO:0000256" key="7">
    <source>
        <dbReference type="RuleBase" id="RU004168"/>
    </source>
</evidence>
<dbReference type="InterPro" id="IPR020456">
    <property type="entry name" value="Acylphosphatase"/>
</dbReference>
<dbReference type="InterPro" id="IPR001792">
    <property type="entry name" value="Acylphosphatase-like_dom"/>
</dbReference>
<protein>
    <recommendedName>
        <fullName evidence="3 5">Acylphosphatase</fullName>
        <ecNumber evidence="2 5">3.6.1.7</ecNumber>
    </recommendedName>
</protein>
<evidence type="ECO:0000256" key="2">
    <source>
        <dbReference type="ARBA" id="ARBA00012150"/>
    </source>
</evidence>
<evidence type="ECO:0000256" key="5">
    <source>
        <dbReference type="PROSITE-ProRule" id="PRU00520"/>
    </source>
</evidence>
<feature type="active site" evidence="5">
    <location>
        <position position="18"/>
    </location>
</feature>
<dbReference type="PROSITE" id="PS00151">
    <property type="entry name" value="ACYLPHOSPHATASE_2"/>
    <property type="match status" value="1"/>
</dbReference>
<reference evidence="9" key="1">
    <citation type="journal article" date="2021" name="PeerJ">
        <title>Extensive microbial diversity within the chicken gut microbiome revealed by metagenomics and culture.</title>
        <authorList>
            <person name="Gilroy R."/>
            <person name="Ravi A."/>
            <person name="Getino M."/>
            <person name="Pursley I."/>
            <person name="Horton D.L."/>
            <person name="Alikhan N.F."/>
            <person name="Baker D."/>
            <person name="Gharbi K."/>
            <person name="Hall N."/>
            <person name="Watson M."/>
            <person name="Adriaenssens E.M."/>
            <person name="Foster-Nyarko E."/>
            <person name="Jarju S."/>
            <person name="Secka A."/>
            <person name="Antonio M."/>
            <person name="Oren A."/>
            <person name="Chaudhuri R.R."/>
            <person name="La Ragione R."/>
            <person name="Hildebrand F."/>
            <person name="Pallen M.J."/>
        </authorList>
    </citation>
    <scope>NUCLEOTIDE SEQUENCE</scope>
    <source>
        <strain evidence="9">ChiSxjej3B15-1167</strain>
    </source>
</reference>
<comment type="similarity">
    <text evidence="1 7">Belongs to the acylphosphatase family.</text>
</comment>
<dbReference type="PANTHER" id="PTHR47268:SF4">
    <property type="entry name" value="ACYLPHOSPHATASE"/>
    <property type="match status" value="1"/>
</dbReference>
<dbReference type="SUPFAM" id="SSF54975">
    <property type="entry name" value="Acylphosphatase/BLUF domain-like"/>
    <property type="match status" value="1"/>
</dbReference>
<dbReference type="PROSITE" id="PS00150">
    <property type="entry name" value="ACYLPHOSPHATASE_1"/>
    <property type="match status" value="1"/>
</dbReference>
<evidence type="ECO:0000256" key="3">
    <source>
        <dbReference type="ARBA" id="ARBA00015991"/>
    </source>
</evidence>
<evidence type="ECO:0000256" key="1">
    <source>
        <dbReference type="ARBA" id="ARBA00005614"/>
    </source>
</evidence>
<comment type="caution">
    <text evidence="9">The sequence shown here is derived from an EMBL/GenBank/DDBJ whole genome shotgun (WGS) entry which is preliminary data.</text>
</comment>
<name>A0A9D2BDT0_9FIRM</name>
<dbReference type="InterPro" id="IPR017968">
    <property type="entry name" value="Acylphosphatase_CS"/>
</dbReference>
<dbReference type="Gene3D" id="3.30.70.100">
    <property type="match status" value="1"/>
</dbReference>
<evidence type="ECO:0000256" key="4">
    <source>
        <dbReference type="ARBA" id="ARBA00047645"/>
    </source>
</evidence>
<evidence type="ECO:0000256" key="6">
    <source>
        <dbReference type="RuleBase" id="RU000553"/>
    </source>
</evidence>
<dbReference type="InterPro" id="IPR036046">
    <property type="entry name" value="Acylphosphatase-like_dom_sf"/>
</dbReference>
<organism evidence="9 10">
    <name type="scientific">Candidatus Anaerobutyricum stercoripullorum</name>
    <dbReference type="NCBI Taxonomy" id="2838456"/>
    <lineage>
        <taxon>Bacteria</taxon>
        <taxon>Bacillati</taxon>
        <taxon>Bacillota</taxon>
        <taxon>Clostridia</taxon>
        <taxon>Lachnospirales</taxon>
        <taxon>Lachnospiraceae</taxon>
        <taxon>Anaerobutyricum</taxon>
    </lineage>
</organism>
<dbReference type="AlphaFoldDB" id="A0A9D2BDT0"/>
<feature type="active site" evidence="5">
    <location>
        <position position="36"/>
    </location>
</feature>
<comment type="catalytic activity">
    <reaction evidence="4 5 6">
        <text>an acyl phosphate + H2O = a carboxylate + phosphate + H(+)</text>
        <dbReference type="Rhea" id="RHEA:14965"/>
        <dbReference type="ChEBI" id="CHEBI:15377"/>
        <dbReference type="ChEBI" id="CHEBI:15378"/>
        <dbReference type="ChEBI" id="CHEBI:29067"/>
        <dbReference type="ChEBI" id="CHEBI:43474"/>
        <dbReference type="ChEBI" id="CHEBI:59918"/>
        <dbReference type="EC" id="3.6.1.7"/>
    </reaction>
</comment>
<proteinExistence type="inferred from homology"/>
<gene>
    <name evidence="9" type="ORF">H9849_07250</name>
</gene>
<dbReference type="Pfam" id="PF00708">
    <property type="entry name" value="Acylphosphatase"/>
    <property type="match status" value="1"/>
</dbReference>
<dbReference type="PROSITE" id="PS51160">
    <property type="entry name" value="ACYLPHOSPHATASE_3"/>
    <property type="match status" value="1"/>
</dbReference>
<keyword evidence="5 6" id="KW-0378">Hydrolase</keyword>
<accession>A0A9D2BDT0</accession>
<evidence type="ECO:0000313" key="10">
    <source>
        <dbReference type="Proteomes" id="UP000886805"/>
    </source>
</evidence>
<dbReference type="EMBL" id="DXEQ01000216">
    <property type="protein sequence ID" value="HIX72805.1"/>
    <property type="molecule type" value="Genomic_DNA"/>
</dbReference>
<dbReference type="EC" id="3.6.1.7" evidence="2 5"/>